<sequence>MSLTIHALEIVTIEQSQFIPMLKTPAETVTFPLSADNLALIQMMKEKLFQLGGVGLAAPQVNHHQQIVAIYIPEDAALLRNNVIPYAMHILINPSYQGIEAEGFVDDFEACYSVASKAGKVPRYKKIHLHYYDENGVEHKTTESGFYARVLQHEIDHLKGLLITDRLTPDCIQGSVDDMMALRRAELTDVQKERFDELMKRKFKNK</sequence>
<accession>A0A0A8UT58</accession>
<organism evidence="3 4">
    <name type="scientific">Legionella hackeliae</name>
    <dbReference type="NCBI Taxonomy" id="449"/>
    <lineage>
        <taxon>Bacteria</taxon>
        <taxon>Pseudomonadati</taxon>
        <taxon>Pseudomonadota</taxon>
        <taxon>Gammaproteobacteria</taxon>
        <taxon>Legionellales</taxon>
        <taxon>Legionellaceae</taxon>
        <taxon>Legionella</taxon>
    </lineage>
</organism>
<dbReference type="Proteomes" id="UP000032803">
    <property type="component" value="Chromosome I"/>
</dbReference>
<dbReference type="InterPro" id="IPR036821">
    <property type="entry name" value="Peptide_deformylase_sf"/>
</dbReference>
<keyword evidence="2" id="KW-0648">Protein biosynthesis</keyword>
<protein>
    <recommendedName>
        <fullName evidence="2">Peptide deformylase</fullName>
        <shortName evidence="2">PDF</shortName>
        <ecNumber evidence="2">3.5.1.88</ecNumber>
    </recommendedName>
    <alternativeName>
        <fullName evidence="2">Polypeptide deformylase</fullName>
    </alternativeName>
</protein>
<feature type="binding site" evidence="2">
    <location>
        <position position="153"/>
    </location>
    <ligand>
        <name>Fe cation</name>
        <dbReference type="ChEBI" id="CHEBI:24875"/>
    </ligand>
</feature>
<dbReference type="HAMAP" id="MF_00163">
    <property type="entry name" value="Pep_deformylase"/>
    <property type="match status" value="1"/>
</dbReference>
<dbReference type="PANTHER" id="PTHR10458:SF22">
    <property type="entry name" value="PEPTIDE DEFORMYLASE"/>
    <property type="match status" value="1"/>
</dbReference>
<evidence type="ECO:0000313" key="4">
    <source>
        <dbReference type="Proteomes" id="UP000032803"/>
    </source>
</evidence>
<dbReference type="EC" id="3.5.1.88" evidence="2"/>
<proteinExistence type="inferred from homology"/>
<name>A0A0A8UT58_LEGHA</name>
<dbReference type="PRINTS" id="PR01576">
    <property type="entry name" value="PDEFORMYLASE"/>
</dbReference>
<dbReference type="STRING" id="449.LHA_2936"/>
<keyword evidence="2" id="KW-0479">Metal-binding</keyword>
<dbReference type="GO" id="GO:0046872">
    <property type="term" value="F:metal ion binding"/>
    <property type="evidence" value="ECO:0007669"/>
    <property type="project" value="UniProtKB-KW"/>
</dbReference>
<keyword evidence="2" id="KW-0408">Iron</keyword>
<dbReference type="GO" id="GO:0006412">
    <property type="term" value="P:translation"/>
    <property type="evidence" value="ECO:0007669"/>
    <property type="project" value="UniProtKB-UniRule"/>
</dbReference>
<dbReference type="Pfam" id="PF01327">
    <property type="entry name" value="Pep_deformylase"/>
    <property type="match status" value="1"/>
</dbReference>
<dbReference type="KEGG" id="lha:LHA_2936"/>
<feature type="active site" evidence="2">
    <location>
        <position position="154"/>
    </location>
</feature>
<comment type="catalytic activity">
    <reaction evidence="2">
        <text>N-terminal N-formyl-L-methionyl-[peptide] + H2O = N-terminal L-methionyl-[peptide] + formate</text>
        <dbReference type="Rhea" id="RHEA:24420"/>
        <dbReference type="Rhea" id="RHEA-COMP:10639"/>
        <dbReference type="Rhea" id="RHEA-COMP:10640"/>
        <dbReference type="ChEBI" id="CHEBI:15377"/>
        <dbReference type="ChEBI" id="CHEBI:15740"/>
        <dbReference type="ChEBI" id="CHEBI:49298"/>
        <dbReference type="ChEBI" id="CHEBI:64731"/>
        <dbReference type="EC" id="3.5.1.88"/>
    </reaction>
</comment>
<dbReference type="InterPro" id="IPR023635">
    <property type="entry name" value="Peptide_deformylase"/>
</dbReference>
<evidence type="ECO:0000256" key="2">
    <source>
        <dbReference type="HAMAP-Rule" id="MF_00163"/>
    </source>
</evidence>
<dbReference type="CDD" id="cd00487">
    <property type="entry name" value="Pep_deformylase"/>
    <property type="match status" value="1"/>
</dbReference>
<comment type="similarity">
    <text evidence="1 2">Belongs to the polypeptide deformylase family.</text>
</comment>
<dbReference type="EMBL" id="LN681225">
    <property type="protein sequence ID" value="CEK11928.1"/>
    <property type="molecule type" value="Genomic_DNA"/>
</dbReference>
<dbReference type="HOGENOM" id="CLU_061901_4_1_6"/>
<reference evidence="4" key="1">
    <citation type="submission" date="2014-09" db="EMBL/GenBank/DDBJ databases">
        <authorList>
            <person name="Gomez-Valero L."/>
        </authorList>
    </citation>
    <scope>NUCLEOTIDE SEQUENCE [LARGE SCALE GENOMIC DNA]</scope>
    <source>
        <strain evidence="4">ATCC35250</strain>
    </source>
</reference>
<dbReference type="SUPFAM" id="SSF56420">
    <property type="entry name" value="Peptide deformylase"/>
    <property type="match status" value="1"/>
</dbReference>
<dbReference type="Gene3D" id="3.90.45.10">
    <property type="entry name" value="Peptide deformylase"/>
    <property type="match status" value="1"/>
</dbReference>
<comment type="cofactor">
    <cofactor evidence="2">
        <name>Fe(2+)</name>
        <dbReference type="ChEBI" id="CHEBI:29033"/>
    </cofactor>
    <text evidence="2">Binds 1 Fe(2+) ion.</text>
</comment>
<dbReference type="AlphaFoldDB" id="A0A0A8UT58"/>
<dbReference type="PANTHER" id="PTHR10458">
    <property type="entry name" value="PEPTIDE DEFORMYLASE"/>
    <property type="match status" value="1"/>
</dbReference>
<dbReference type="PIRSF" id="PIRSF004749">
    <property type="entry name" value="Pep_def"/>
    <property type="match status" value="1"/>
</dbReference>
<feature type="binding site" evidence="2">
    <location>
        <position position="111"/>
    </location>
    <ligand>
        <name>Fe cation</name>
        <dbReference type="ChEBI" id="CHEBI:24875"/>
    </ligand>
</feature>
<keyword evidence="4" id="KW-1185">Reference proteome</keyword>
<dbReference type="RefSeq" id="WP_102046664.1">
    <property type="nucleotide sequence ID" value="NZ_LN681225.1"/>
</dbReference>
<evidence type="ECO:0000313" key="3">
    <source>
        <dbReference type="EMBL" id="CEK11928.1"/>
    </source>
</evidence>
<dbReference type="PATRIC" id="fig|449.7.peg.1474"/>
<dbReference type="GO" id="GO:0042586">
    <property type="term" value="F:peptide deformylase activity"/>
    <property type="evidence" value="ECO:0007669"/>
    <property type="project" value="UniProtKB-UniRule"/>
</dbReference>
<gene>
    <name evidence="2 3" type="primary">def</name>
    <name evidence="3" type="ORF">LHA_2936</name>
</gene>
<keyword evidence="2 3" id="KW-0378">Hydrolase</keyword>
<comment type="function">
    <text evidence="2">Removes the formyl group from the N-terminal Met of newly synthesized proteins. Requires at least a dipeptide for an efficient rate of reaction. N-terminal L-methionine is a prerequisite for activity but the enzyme has broad specificity at other positions.</text>
</comment>
<feature type="binding site" evidence="2">
    <location>
        <position position="157"/>
    </location>
    <ligand>
        <name>Fe cation</name>
        <dbReference type="ChEBI" id="CHEBI:24875"/>
    </ligand>
</feature>
<evidence type="ECO:0000256" key="1">
    <source>
        <dbReference type="ARBA" id="ARBA00010759"/>
    </source>
</evidence>
<dbReference type="OrthoDB" id="9804313at2"/>